<evidence type="ECO:0000313" key="4">
    <source>
        <dbReference type="Proteomes" id="UP000608662"/>
    </source>
</evidence>
<keyword evidence="2" id="KW-0472">Membrane</keyword>
<dbReference type="Proteomes" id="UP000608662">
    <property type="component" value="Unassembled WGS sequence"/>
</dbReference>
<evidence type="ECO:0000256" key="1">
    <source>
        <dbReference type="SAM" id="MobiDB-lite"/>
    </source>
</evidence>
<evidence type="ECO:0000313" key="3">
    <source>
        <dbReference type="EMBL" id="NLV09315.1"/>
    </source>
</evidence>
<dbReference type="OrthoDB" id="387503at2157"/>
<protein>
    <submittedName>
        <fullName evidence="3">Uncharacterized protein</fullName>
    </submittedName>
</protein>
<dbReference type="RefSeq" id="WP_170093199.1">
    <property type="nucleotide sequence ID" value="NZ_WOYG01000001.1"/>
</dbReference>
<evidence type="ECO:0000256" key="2">
    <source>
        <dbReference type="SAM" id="Phobius"/>
    </source>
</evidence>
<dbReference type="Pfam" id="PF26259">
    <property type="entry name" value="DUF8063"/>
    <property type="match status" value="1"/>
</dbReference>
<gene>
    <name evidence="3" type="ORF">GOC74_05140</name>
</gene>
<name>A0A847U7L2_9EURY</name>
<keyword evidence="2" id="KW-1133">Transmembrane helix</keyword>
<feature type="transmembrane region" description="Helical" evidence="2">
    <location>
        <begin position="224"/>
        <end position="245"/>
    </location>
</feature>
<dbReference type="AlphaFoldDB" id="A0A847U7L2"/>
<feature type="compositionally biased region" description="Polar residues" evidence="1">
    <location>
        <begin position="151"/>
        <end position="161"/>
    </location>
</feature>
<reference evidence="3" key="1">
    <citation type="submission" date="2019-12" db="EMBL/GenBank/DDBJ databases">
        <title>Whole-genome sequence of Halomicrobium mukohataei pws1.</title>
        <authorList>
            <person name="Verma D.K."/>
            <person name="Gopal K."/>
            <person name="Prasad E.S."/>
        </authorList>
    </citation>
    <scope>NUCLEOTIDE SEQUENCE</scope>
    <source>
        <strain evidence="3">Pws1</strain>
    </source>
</reference>
<organism evidence="3 4">
    <name type="scientific">Halomicrobium mukohataei</name>
    <dbReference type="NCBI Taxonomy" id="57705"/>
    <lineage>
        <taxon>Archaea</taxon>
        <taxon>Methanobacteriati</taxon>
        <taxon>Methanobacteriota</taxon>
        <taxon>Stenosarchaea group</taxon>
        <taxon>Halobacteria</taxon>
        <taxon>Halobacteriales</taxon>
        <taxon>Haloarculaceae</taxon>
        <taxon>Halomicrobium</taxon>
    </lineage>
</organism>
<dbReference type="EMBL" id="WOYG01000001">
    <property type="protein sequence ID" value="NLV09315.1"/>
    <property type="molecule type" value="Genomic_DNA"/>
</dbReference>
<feature type="region of interest" description="Disordered" evidence="1">
    <location>
        <begin position="151"/>
        <end position="176"/>
    </location>
</feature>
<comment type="caution">
    <text evidence="3">The sequence shown here is derived from an EMBL/GenBank/DDBJ whole genome shotgun (WGS) entry which is preliminary data.</text>
</comment>
<feature type="region of interest" description="Disordered" evidence="1">
    <location>
        <begin position="86"/>
        <end position="113"/>
    </location>
</feature>
<feature type="compositionally biased region" description="Low complexity" evidence="1">
    <location>
        <begin position="92"/>
        <end position="106"/>
    </location>
</feature>
<sequence length="262" mass="28329">MNRLHFRVLLLAVIASFVVTMGLVVTVDSVSAQSDNQIPKEIQEIIDTAPEDATEEQIETVQEWYYENGESLPEEVSNRIGSWITTAQNSDSSGGSSSSGSSSGSSETVEDTPENVAVEITEGVVVNSYSFDPDEGTVELVLSSDQYTQQLSLTDPNSTGDSGTGDVAQKGVTVPGGESVRTTMDVEFSQYTNSATVWVSAGAEQTKYVSNSSEPLLSTITWEMIPVAGFSSAMAVFVSGLIYIYRKYRSLNNDYTNVFREI</sequence>
<accession>A0A847U7L2</accession>
<keyword evidence="2" id="KW-0812">Transmembrane</keyword>
<dbReference type="InterPro" id="IPR058376">
    <property type="entry name" value="DUF8063"/>
</dbReference>
<proteinExistence type="predicted"/>